<keyword evidence="6" id="KW-1185">Reference proteome</keyword>
<sequence length="195" mass="21783">MEQKWPQEVASFKPALLNLNRKATSLGIRILQGLALAMGLDRHFFDGLHKGAGTRKSLTSTRCNYYPEVTDETVIVPNQIRIGEHADYVTLTLLFQDDQGGLEVQRKDGSWCPVLPVPGTIGLFVDLLLQRWTADKLKATVHRVIVPEGKCPARQSIAHFIVPDDDVEVKCLDGSDTYEPVNTRSFVTGIFDKTY</sequence>
<dbReference type="PROSITE" id="PS51471">
    <property type="entry name" value="FE2OG_OXY"/>
    <property type="match status" value="1"/>
</dbReference>
<keyword evidence="3" id="KW-0560">Oxidoreductase</keyword>
<dbReference type="KEGG" id="lak:106152211"/>
<gene>
    <name evidence="7" type="primary">LOC106152211</name>
</gene>
<dbReference type="GO" id="GO:0046872">
    <property type="term" value="F:metal ion binding"/>
    <property type="evidence" value="ECO:0007669"/>
    <property type="project" value="UniProtKB-KW"/>
</dbReference>
<comment type="similarity">
    <text evidence="1">Belongs to the iron/ascorbate-dependent oxidoreductase family.</text>
</comment>
<dbReference type="Proteomes" id="UP000085678">
    <property type="component" value="Unplaced"/>
</dbReference>
<evidence type="ECO:0000256" key="4">
    <source>
        <dbReference type="ARBA" id="ARBA00023004"/>
    </source>
</evidence>
<feature type="domain" description="Fe2OG dioxygenase" evidence="5">
    <location>
        <begin position="57"/>
        <end position="163"/>
    </location>
</feature>
<dbReference type="OrthoDB" id="288590at2759"/>
<dbReference type="GeneID" id="106152211"/>
<accession>A0A1S3H4W7</accession>
<organism evidence="6 7">
    <name type="scientific">Lingula anatina</name>
    <name type="common">Brachiopod</name>
    <name type="synonym">Lingula unguis</name>
    <dbReference type="NCBI Taxonomy" id="7574"/>
    <lineage>
        <taxon>Eukaryota</taxon>
        <taxon>Metazoa</taxon>
        <taxon>Spiralia</taxon>
        <taxon>Lophotrochozoa</taxon>
        <taxon>Brachiopoda</taxon>
        <taxon>Linguliformea</taxon>
        <taxon>Lingulata</taxon>
        <taxon>Lingulida</taxon>
        <taxon>Linguloidea</taxon>
        <taxon>Lingulidae</taxon>
        <taxon>Lingula</taxon>
    </lineage>
</organism>
<dbReference type="RefSeq" id="XP_013381175.1">
    <property type="nucleotide sequence ID" value="XM_013525721.1"/>
</dbReference>
<keyword evidence="2" id="KW-0479">Metal-binding</keyword>
<protein>
    <submittedName>
        <fullName evidence="7">UPF0676 protein C1494.01-like</fullName>
    </submittedName>
</protein>
<dbReference type="PRINTS" id="PR00682">
    <property type="entry name" value="IPNSYNTHASE"/>
</dbReference>
<evidence type="ECO:0000256" key="2">
    <source>
        <dbReference type="ARBA" id="ARBA00022723"/>
    </source>
</evidence>
<dbReference type="PANTHER" id="PTHR10209">
    <property type="entry name" value="OXIDOREDUCTASE, 2OG-FE II OXYGENASE FAMILY PROTEIN"/>
    <property type="match status" value="1"/>
</dbReference>
<keyword evidence="4" id="KW-0408">Iron</keyword>
<dbReference type="Gene3D" id="2.60.120.330">
    <property type="entry name" value="B-lactam Antibiotic, Isopenicillin N Synthase, Chain"/>
    <property type="match status" value="1"/>
</dbReference>
<reference evidence="7" key="1">
    <citation type="submission" date="2025-08" db="UniProtKB">
        <authorList>
            <consortium name="RefSeq"/>
        </authorList>
    </citation>
    <scope>IDENTIFICATION</scope>
    <source>
        <tissue evidence="7">Gonads</tissue>
    </source>
</reference>
<dbReference type="Pfam" id="PF03171">
    <property type="entry name" value="2OG-FeII_Oxy"/>
    <property type="match status" value="1"/>
</dbReference>
<evidence type="ECO:0000313" key="6">
    <source>
        <dbReference type="Proteomes" id="UP000085678"/>
    </source>
</evidence>
<dbReference type="InterPro" id="IPR005123">
    <property type="entry name" value="Oxoglu/Fe-dep_dioxygenase_dom"/>
</dbReference>
<dbReference type="GO" id="GO:0016491">
    <property type="term" value="F:oxidoreductase activity"/>
    <property type="evidence" value="ECO:0007669"/>
    <property type="project" value="UniProtKB-KW"/>
</dbReference>
<proteinExistence type="inferred from homology"/>
<dbReference type="AlphaFoldDB" id="A0A1S3H4W7"/>
<dbReference type="PANTHER" id="PTHR10209:SF881">
    <property type="entry name" value="FI07970P-RELATED"/>
    <property type="match status" value="1"/>
</dbReference>
<name>A0A1S3H4W7_LINAN</name>
<evidence type="ECO:0000259" key="5">
    <source>
        <dbReference type="PROSITE" id="PS51471"/>
    </source>
</evidence>
<evidence type="ECO:0000256" key="3">
    <source>
        <dbReference type="ARBA" id="ARBA00023002"/>
    </source>
</evidence>
<dbReference type="STRING" id="7574.A0A1S3H4W7"/>
<dbReference type="SUPFAM" id="SSF51197">
    <property type="entry name" value="Clavaminate synthase-like"/>
    <property type="match status" value="1"/>
</dbReference>
<evidence type="ECO:0000256" key="1">
    <source>
        <dbReference type="ARBA" id="ARBA00008056"/>
    </source>
</evidence>
<dbReference type="InParanoid" id="A0A1S3H4W7"/>
<dbReference type="InterPro" id="IPR027443">
    <property type="entry name" value="IPNS-like_sf"/>
</dbReference>
<evidence type="ECO:0000313" key="7">
    <source>
        <dbReference type="RefSeq" id="XP_013381175.1"/>
    </source>
</evidence>
<dbReference type="InterPro" id="IPR044861">
    <property type="entry name" value="IPNS-like_FE2OG_OXY"/>
</dbReference>